<dbReference type="GO" id="GO:0043023">
    <property type="term" value="F:ribosomal large subunit binding"/>
    <property type="evidence" value="ECO:0007669"/>
    <property type="project" value="TreeGrafter"/>
</dbReference>
<evidence type="ECO:0000256" key="3">
    <source>
        <dbReference type="ARBA" id="ARBA00022490"/>
    </source>
</evidence>
<name>A0A6S6SWZ4_9BACT</name>
<dbReference type="Gene3D" id="1.10.132.20">
    <property type="entry name" value="Ribosome-recycling factor"/>
    <property type="match status" value="1"/>
</dbReference>
<organism evidence="9">
    <name type="scientific">uncultured Campylobacterales bacterium</name>
    <dbReference type="NCBI Taxonomy" id="352960"/>
    <lineage>
        <taxon>Bacteria</taxon>
        <taxon>Pseudomonadati</taxon>
        <taxon>Campylobacterota</taxon>
        <taxon>Epsilonproteobacteria</taxon>
        <taxon>Campylobacterales</taxon>
        <taxon>environmental samples</taxon>
    </lineage>
</organism>
<dbReference type="AlphaFoldDB" id="A0A6S6SWZ4"/>
<keyword evidence="3 6" id="KW-0963">Cytoplasm</keyword>
<dbReference type="CDD" id="cd00520">
    <property type="entry name" value="RRF"/>
    <property type="match status" value="1"/>
</dbReference>
<protein>
    <recommendedName>
        <fullName evidence="6">Ribosome-recycling factor</fullName>
        <shortName evidence="6">RRF</shortName>
    </recommendedName>
    <alternativeName>
        <fullName evidence="6">Ribosome-releasing factor</fullName>
    </alternativeName>
</protein>
<dbReference type="PANTHER" id="PTHR20982">
    <property type="entry name" value="RIBOSOME RECYCLING FACTOR"/>
    <property type="match status" value="1"/>
</dbReference>
<dbReference type="NCBIfam" id="TIGR00496">
    <property type="entry name" value="frr"/>
    <property type="match status" value="1"/>
</dbReference>
<dbReference type="SUPFAM" id="SSF55194">
    <property type="entry name" value="Ribosome recycling factor, RRF"/>
    <property type="match status" value="1"/>
</dbReference>
<dbReference type="FunFam" id="1.10.132.20:FF:000001">
    <property type="entry name" value="Ribosome-recycling factor"/>
    <property type="match status" value="1"/>
</dbReference>
<gene>
    <name evidence="6" type="primary">frr</name>
    <name evidence="9" type="ORF">HELGO_WM20224</name>
</gene>
<dbReference type="FunFam" id="3.30.1360.40:FF:000001">
    <property type="entry name" value="Ribosome-recycling factor"/>
    <property type="match status" value="1"/>
</dbReference>
<accession>A0A6S6SWZ4</accession>
<sequence>MTEDVINKTKENMQNSIEALKKDFMTIRSGKVSTSILDNVKVDYYGTPTALSQVASILTPDATTITVSPWEKHLLGAIEKAIQSSNIGVNPNNDGEIVKLFFPPMTVEQRQENVKKVKVMVENTKVAIRNVRKSSNNNIKTLEKDKEITSDESKSLQDDIQKITDEYTAKSDALFKEKEVLLLKV</sequence>
<comment type="function">
    <text evidence="5 6">Responsible for the release of ribosomes from messenger RNA at the termination of protein biosynthesis. May increase the efficiency of translation by recycling ribosomes from one round of translation to another.</text>
</comment>
<feature type="domain" description="Ribosome recycling factor" evidence="8">
    <location>
        <begin position="20"/>
        <end position="180"/>
    </location>
</feature>
<proteinExistence type="inferred from homology"/>
<keyword evidence="4 6" id="KW-0648">Protein biosynthesis</keyword>
<evidence type="ECO:0000256" key="4">
    <source>
        <dbReference type="ARBA" id="ARBA00022917"/>
    </source>
</evidence>
<evidence type="ECO:0000256" key="2">
    <source>
        <dbReference type="ARBA" id="ARBA00005912"/>
    </source>
</evidence>
<evidence type="ECO:0000256" key="6">
    <source>
        <dbReference type="HAMAP-Rule" id="MF_00040"/>
    </source>
</evidence>
<evidence type="ECO:0000313" key="9">
    <source>
        <dbReference type="EMBL" id="CAA6810592.1"/>
    </source>
</evidence>
<dbReference type="InterPro" id="IPR036191">
    <property type="entry name" value="RRF_sf"/>
</dbReference>
<dbReference type="HAMAP" id="MF_00040">
    <property type="entry name" value="RRF"/>
    <property type="match status" value="1"/>
</dbReference>
<dbReference type="GO" id="GO:0002184">
    <property type="term" value="P:cytoplasmic translational termination"/>
    <property type="evidence" value="ECO:0007669"/>
    <property type="project" value="TreeGrafter"/>
</dbReference>
<dbReference type="GO" id="GO:0005829">
    <property type="term" value="C:cytosol"/>
    <property type="evidence" value="ECO:0007669"/>
    <property type="project" value="GOC"/>
</dbReference>
<reference evidence="9" key="1">
    <citation type="submission" date="2020-01" db="EMBL/GenBank/DDBJ databases">
        <authorList>
            <person name="Meier V. D."/>
            <person name="Meier V D."/>
        </authorList>
    </citation>
    <scope>NUCLEOTIDE SEQUENCE</scope>
    <source>
        <strain evidence="9">HLG_WM_MAG_12</strain>
    </source>
</reference>
<comment type="similarity">
    <text evidence="2 6">Belongs to the RRF family.</text>
</comment>
<comment type="subcellular location">
    <subcellularLocation>
        <location evidence="1 6">Cytoplasm</location>
    </subcellularLocation>
</comment>
<evidence type="ECO:0000256" key="7">
    <source>
        <dbReference type="SAM" id="Coils"/>
    </source>
</evidence>
<feature type="coiled-coil region" evidence="7">
    <location>
        <begin position="132"/>
        <end position="166"/>
    </location>
</feature>
<dbReference type="Gene3D" id="3.30.1360.40">
    <property type="match status" value="1"/>
</dbReference>
<dbReference type="Pfam" id="PF01765">
    <property type="entry name" value="RRF"/>
    <property type="match status" value="1"/>
</dbReference>
<evidence type="ECO:0000256" key="5">
    <source>
        <dbReference type="ARBA" id="ARBA00025050"/>
    </source>
</evidence>
<dbReference type="EMBL" id="CACVAW010000042">
    <property type="protein sequence ID" value="CAA6810592.1"/>
    <property type="molecule type" value="Genomic_DNA"/>
</dbReference>
<dbReference type="InterPro" id="IPR023584">
    <property type="entry name" value="Ribosome_recyc_fac_dom"/>
</dbReference>
<evidence type="ECO:0000256" key="1">
    <source>
        <dbReference type="ARBA" id="ARBA00004496"/>
    </source>
</evidence>
<evidence type="ECO:0000259" key="8">
    <source>
        <dbReference type="Pfam" id="PF01765"/>
    </source>
</evidence>
<keyword evidence="7" id="KW-0175">Coiled coil</keyword>
<dbReference type="InterPro" id="IPR002661">
    <property type="entry name" value="Ribosome_recyc_fac"/>
</dbReference>
<dbReference type="PANTHER" id="PTHR20982:SF3">
    <property type="entry name" value="MITOCHONDRIAL RIBOSOME RECYCLING FACTOR PSEUDO 1"/>
    <property type="match status" value="1"/>
</dbReference>